<dbReference type="GO" id="GO:0005739">
    <property type="term" value="C:mitochondrion"/>
    <property type="evidence" value="ECO:0007669"/>
    <property type="project" value="UniProtKB-SubCell"/>
</dbReference>
<evidence type="ECO:0000256" key="4">
    <source>
        <dbReference type="ARBA" id="ARBA00023128"/>
    </source>
</evidence>
<feature type="region of interest" description="Disordered" evidence="7">
    <location>
        <begin position="213"/>
        <end position="237"/>
    </location>
</feature>
<dbReference type="GO" id="GO:0051402">
    <property type="term" value="P:neuron apoptotic process"/>
    <property type="evidence" value="ECO:0007669"/>
    <property type="project" value="TreeGrafter"/>
</dbReference>
<accession>A0AAV9R7T7</accession>
<keyword evidence="9" id="KW-1185">Reference proteome</keyword>
<dbReference type="FunFam" id="1.20.58.70:FF:000012">
    <property type="entry name" value="diablo homolog, mitochondrial isoform X1"/>
    <property type="match status" value="1"/>
</dbReference>
<keyword evidence="4" id="KW-0496">Mitochondrion</keyword>
<comment type="similarity">
    <text evidence="6">Belongs to the Smac/DIABLO protein family.</text>
</comment>
<evidence type="ECO:0000313" key="8">
    <source>
        <dbReference type="EMBL" id="KAK5605891.1"/>
    </source>
</evidence>
<keyword evidence="2" id="KW-0053">Apoptosis</keyword>
<dbReference type="Pfam" id="PF09057">
    <property type="entry name" value="Smac_DIABLO"/>
    <property type="match status" value="1"/>
</dbReference>
<evidence type="ECO:0000256" key="6">
    <source>
        <dbReference type="ARBA" id="ARBA00046319"/>
    </source>
</evidence>
<sequence>MAALWCRSQSPNFFRSSVRLLFRKNPANRKYHRWTSVLYSGLAALAVGGRVCAVPFKQVENLSHDSLVRRAASLVTDSSSTFLSQVTLALIDAVTEYAKAVHTLIALQRQYLASLGKLSPAEEDAIWQVIISQRAEVNHRQDELKHFESIWATSVRLCETAAEAAYISGAENASITIRTNIQLAQSQVEETQKLSLDAEKKLAETKVMEVERMTQHATSLESSNDEEEIPEAYLRED</sequence>
<dbReference type="Gene3D" id="1.20.58.70">
    <property type="match status" value="1"/>
</dbReference>
<dbReference type="AlphaFoldDB" id="A0AAV9R7T7"/>
<protein>
    <recommendedName>
        <fullName evidence="5">Direct IAP-binding protein with low pI</fullName>
    </recommendedName>
</protein>
<evidence type="ECO:0000256" key="2">
    <source>
        <dbReference type="ARBA" id="ARBA00022703"/>
    </source>
</evidence>
<dbReference type="PANTHER" id="PTHR32247:SF3">
    <property type="entry name" value="DIABLO IAP-BINDING MITOCHONDRIAL PROTEIN"/>
    <property type="match status" value="1"/>
</dbReference>
<evidence type="ECO:0000256" key="3">
    <source>
        <dbReference type="ARBA" id="ARBA00022946"/>
    </source>
</evidence>
<proteinExistence type="inferred from homology"/>
<dbReference type="SUPFAM" id="SSF46984">
    <property type="entry name" value="Smac/diablo"/>
    <property type="match status" value="1"/>
</dbReference>
<evidence type="ECO:0000256" key="1">
    <source>
        <dbReference type="ARBA" id="ARBA00004173"/>
    </source>
</evidence>
<dbReference type="InterPro" id="IPR015142">
    <property type="entry name" value="Smac_DIABLO"/>
</dbReference>
<comment type="caution">
    <text evidence="8">The sequence shown here is derived from an EMBL/GenBank/DDBJ whole genome shotgun (WGS) entry which is preliminary data.</text>
</comment>
<evidence type="ECO:0000256" key="5">
    <source>
        <dbReference type="ARBA" id="ARBA00033049"/>
    </source>
</evidence>
<evidence type="ECO:0000313" key="9">
    <source>
        <dbReference type="Proteomes" id="UP001311232"/>
    </source>
</evidence>
<comment type="subcellular location">
    <subcellularLocation>
        <location evidence="1">Mitochondrion</location>
    </subcellularLocation>
</comment>
<organism evidence="8 9">
    <name type="scientific">Crenichthys baileyi</name>
    <name type="common">White River springfish</name>
    <dbReference type="NCBI Taxonomy" id="28760"/>
    <lineage>
        <taxon>Eukaryota</taxon>
        <taxon>Metazoa</taxon>
        <taxon>Chordata</taxon>
        <taxon>Craniata</taxon>
        <taxon>Vertebrata</taxon>
        <taxon>Euteleostomi</taxon>
        <taxon>Actinopterygii</taxon>
        <taxon>Neopterygii</taxon>
        <taxon>Teleostei</taxon>
        <taxon>Neoteleostei</taxon>
        <taxon>Acanthomorphata</taxon>
        <taxon>Ovalentaria</taxon>
        <taxon>Atherinomorphae</taxon>
        <taxon>Cyprinodontiformes</taxon>
        <taxon>Goodeidae</taxon>
        <taxon>Crenichthys</taxon>
    </lineage>
</organism>
<dbReference type="Proteomes" id="UP001311232">
    <property type="component" value="Unassembled WGS sequence"/>
</dbReference>
<evidence type="ECO:0000256" key="7">
    <source>
        <dbReference type="SAM" id="MobiDB-lite"/>
    </source>
</evidence>
<dbReference type="InterPro" id="IPR009062">
    <property type="entry name" value="Smac/DIABLO-like_sf"/>
</dbReference>
<keyword evidence="3" id="KW-0809">Transit peptide</keyword>
<dbReference type="GO" id="GO:0008631">
    <property type="term" value="P:intrinsic apoptotic signaling pathway in response to oxidative stress"/>
    <property type="evidence" value="ECO:0007669"/>
    <property type="project" value="TreeGrafter"/>
</dbReference>
<dbReference type="GO" id="GO:0043065">
    <property type="term" value="P:positive regulation of apoptotic process"/>
    <property type="evidence" value="ECO:0007669"/>
    <property type="project" value="UniProtKB-ARBA"/>
</dbReference>
<name>A0AAV9R7T7_9TELE</name>
<dbReference type="EMBL" id="JAHHUM010002141">
    <property type="protein sequence ID" value="KAK5605891.1"/>
    <property type="molecule type" value="Genomic_DNA"/>
</dbReference>
<reference evidence="8 9" key="1">
    <citation type="submission" date="2021-06" db="EMBL/GenBank/DDBJ databases">
        <authorList>
            <person name="Palmer J.M."/>
        </authorList>
    </citation>
    <scope>NUCLEOTIDE SEQUENCE [LARGE SCALE GENOMIC DNA]</scope>
    <source>
        <strain evidence="8 9">MEX-2019</strain>
        <tissue evidence="8">Muscle</tissue>
    </source>
</reference>
<gene>
    <name evidence="8" type="ORF">CRENBAI_004203</name>
</gene>
<dbReference type="PANTHER" id="PTHR32247">
    <property type="entry name" value="DIABLO HOMOLOG, MITOCHONDRIAL"/>
    <property type="match status" value="1"/>
</dbReference>